<keyword evidence="2" id="KW-1185">Reference proteome</keyword>
<organism evidence="1 2">
    <name type="scientific">Fluviicola chungangensis</name>
    <dbReference type="NCBI Taxonomy" id="2597671"/>
    <lineage>
        <taxon>Bacteria</taxon>
        <taxon>Pseudomonadati</taxon>
        <taxon>Bacteroidota</taxon>
        <taxon>Flavobacteriia</taxon>
        <taxon>Flavobacteriales</taxon>
        <taxon>Crocinitomicaceae</taxon>
        <taxon>Fluviicola</taxon>
    </lineage>
</organism>
<comment type="caution">
    <text evidence="1">The sequence shown here is derived from an EMBL/GenBank/DDBJ whole genome shotgun (WGS) entry which is preliminary data.</text>
</comment>
<dbReference type="EMBL" id="VLPL01000001">
    <property type="protein sequence ID" value="TSJ47732.1"/>
    <property type="molecule type" value="Genomic_DNA"/>
</dbReference>
<name>A0A556N6B6_9FLAO</name>
<gene>
    <name evidence="1" type="ORF">FO442_00980</name>
</gene>
<dbReference type="AlphaFoldDB" id="A0A556N6B6"/>
<dbReference type="Gene3D" id="3.30.1150.10">
    <property type="match status" value="1"/>
</dbReference>
<accession>A0A556N6B6</accession>
<proteinExistence type="predicted"/>
<dbReference type="OrthoDB" id="1683332at2"/>
<evidence type="ECO:0000313" key="1">
    <source>
        <dbReference type="EMBL" id="TSJ47732.1"/>
    </source>
</evidence>
<evidence type="ECO:0000313" key="2">
    <source>
        <dbReference type="Proteomes" id="UP000316008"/>
    </source>
</evidence>
<reference evidence="1 2" key="1">
    <citation type="submission" date="2019-07" db="EMBL/GenBank/DDBJ databases">
        <authorList>
            <person name="Huq M.A."/>
        </authorList>
    </citation>
    <scope>NUCLEOTIDE SEQUENCE [LARGE SCALE GENOMIC DNA]</scope>
    <source>
        <strain evidence="1 2">MAH-3</strain>
    </source>
</reference>
<dbReference type="Proteomes" id="UP000316008">
    <property type="component" value="Unassembled WGS sequence"/>
</dbReference>
<sequence length="121" mass="13808">MNWSYDKPIKFLAMKAVILFIALFITTGPVVLAGNGENLLDRIMHRKISYPESLREKGIETTVRVKVYVVAENQIEIIEIASDSEEMKAAVEKQVQQIKISVPQNLVGNTFTYTYKFQVQK</sequence>
<protein>
    <submittedName>
        <fullName evidence="1">Uncharacterized protein</fullName>
    </submittedName>
</protein>